<dbReference type="PROSITE" id="PS51554">
    <property type="entry name" value="PFL"/>
    <property type="match status" value="1"/>
</dbReference>
<dbReference type="PROSITE" id="PS51149">
    <property type="entry name" value="GLY_RADICAL_2"/>
    <property type="match status" value="1"/>
</dbReference>
<protein>
    <submittedName>
        <fullName evidence="6">Formate C-acetyltransferase</fullName>
        <ecNumber evidence="6">2.3.1.54</ecNumber>
    </submittedName>
</protein>
<comment type="caution">
    <text evidence="6">The sequence shown here is derived from an EMBL/GenBank/DDBJ whole genome shotgun (WGS) entry which is preliminary data.</text>
</comment>
<dbReference type="Gene3D" id="3.20.70.20">
    <property type="match status" value="1"/>
</dbReference>
<dbReference type="EMBL" id="JAUSVL010000001">
    <property type="protein sequence ID" value="MDQ0291334.1"/>
    <property type="molecule type" value="Genomic_DNA"/>
</dbReference>
<accession>A0AAE3VJM0</accession>
<dbReference type="EC" id="2.3.1.54" evidence="6"/>
<dbReference type="Proteomes" id="UP001238163">
    <property type="component" value="Unassembled WGS sequence"/>
</dbReference>
<evidence type="ECO:0000256" key="3">
    <source>
        <dbReference type="PROSITE-ProRule" id="PRU00493"/>
    </source>
</evidence>
<keyword evidence="2" id="KW-0456">Lyase</keyword>
<reference evidence="6" key="1">
    <citation type="submission" date="2023-07" db="EMBL/GenBank/DDBJ databases">
        <title>Genomic Encyclopedia of Type Strains, Phase IV (KMG-IV): sequencing the most valuable type-strain genomes for metagenomic binning, comparative biology and taxonomic classification.</title>
        <authorList>
            <person name="Goeker M."/>
        </authorList>
    </citation>
    <scope>NUCLEOTIDE SEQUENCE</scope>
    <source>
        <strain evidence="6">DSM 24202</strain>
    </source>
</reference>
<gene>
    <name evidence="6" type="ORF">J3R75_003441</name>
</gene>
<dbReference type="SUPFAM" id="SSF51998">
    <property type="entry name" value="PFL-like glycyl radical enzymes"/>
    <property type="match status" value="1"/>
</dbReference>
<evidence type="ECO:0000259" key="5">
    <source>
        <dbReference type="PROSITE" id="PS51554"/>
    </source>
</evidence>
<evidence type="ECO:0000259" key="4">
    <source>
        <dbReference type="PROSITE" id="PS51149"/>
    </source>
</evidence>
<proteinExistence type="predicted"/>
<dbReference type="InterPro" id="IPR051215">
    <property type="entry name" value="GRE"/>
</dbReference>
<evidence type="ECO:0000256" key="2">
    <source>
        <dbReference type="ARBA" id="ARBA00023239"/>
    </source>
</evidence>
<dbReference type="GO" id="GO:0016829">
    <property type="term" value="F:lyase activity"/>
    <property type="evidence" value="ECO:0007669"/>
    <property type="project" value="UniProtKB-KW"/>
</dbReference>
<dbReference type="PANTHER" id="PTHR43641">
    <property type="entry name" value="FORMATE ACETYLTRANSFERASE 3-RELATED"/>
    <property type="match status" value="1"/>
</dbReference>
<dbReference type="GO" id="GO:0008861">
    <property type="term" value="F:formate C-acetyltransferase activity"/>
    <property type="evidence" value="ECO:0007669"/>
    <property type="project" value="UniProtKB-EC"/>
</dbReference>
<evidence type="ECO:0000256" key="1">
    <source>
        <dbReference type="ARBA" id="ARBA00022818"/>
    </source>
</evidence>
<dbReference type="GO" id="GO:0005829">
    <property type="term" value="C:cytosol"/>
    <property type="evidence" value="ECO:0007669"/>
    <property type="project" value="TreeGrafter"/>
</dbReference>
<dbReference type="AlphaFoldDB" id="A0AAE3VJM0"/>
<dbReference type="InterPro" id="IPR004184">
    <property type="entry name" value="PFL_dom"/>
</dbReference>
<keyword evidence="6" id="KW-0012">Acyltransferase</keyword>
<dbReference type="InterPro" id="IPR001150">
    <property type="entry name" value="Gly_radical"/>
</dbReference>
<evidence type="ECO:0000313" key="7">
    <source>
        <dbReference type="Proteomes" id="UP001238163"/>
    </source>
</evidence>
<feature type="domain" description="PFL" evidence="5">
    <location>
        <begin position="1"/>
        <end position="607"/>
    </location>
</feature>
<keyword evidence="6" id="KW-0808">Transferase</keyword>
<evidence type="ECO:0000313" key="6">
    <source>
        <dbReference type="EMBL" id="MDQ0291334.1"/>
    </source>
</evidence>
<feature type="modified residue" description="Glycine radical" evidence="3">
    <location>
        <position position="710"/>
    </location>
</feature>
<keyword evidence="1 3" id="KW-0556">Organic radical</keyword>
<feature type="domain" description="Glycine radical" evidence="4">
    <location>
        <begin position="614"/>
        <end position="735"/>
    </location>
</feature>
<sequence>MFNTFAADKSYLQTKFKTPSFAAGSGVDNATVKRRILELADSMPDASHPVVKGRAFELITREIQIDVSKHDWYPAFGCYDRNDRPLSVLVQRWDREVNATRLQCRQLWDAMQKSGAGIMWKDFDHSVPDWDAVYTLGFPGLRERARQYRRQHEERGTLTPDVAAYFDGIDITYTAMLDMILRFRDFALAQRGDNPRAEAVAACLQALHDGPPQDTYQVLQLVYLFFMFGEHIDRFQVRSLGNLDRTVMPYYRRDIDSGRYSEAQIREFFAYFLMQWAGIDNYWGHPFYFGGTRADGESEINELSYLILQVYDQLGIWTPKLQLKVSPNTPQVFIDLALDMIRRGHNSIVFLCEPGMWRALKSKGFSDEEARTCFISGCYEFGALGRSNGTAAGHINMLKPLEFIFNNGLDPHSGLACGRKTGLLSELRRFEDFYQAYLMQLEGIIENIITCSTDFEKDLHIISPAQVFSATISNSLETGRDAFSNGSVHNLSAILQAGLGTAVDALMAVKELVYEMNLLSLDQLRDILANNWQGQEKLRQRVLHGRRKYGNGIAEVDALAQDIARFIGDKINGRPNSRGGIYVASAHSAKQFLDMGVKTGATPDGRLAGDEMSKNISPTMGMDRAGVTAMISSITSIDSALFPGDFPLDVMLHPTTVAGDEGLAAMRALLFTYMQRNGIAMHFNVFDASVLHDAQEHPDKYQGLQVRVCGWNVLFNNMAKKEQDAYIFRAENIRD</sequence>
<keyword evidence="7" id="KW-1185">Reference proteome</keyword>
<organism evidence="6 7">
    <name type="scientific">Oligosphaera ethanolica</name>
    <dbReference type="NCBI Taxonomy" id="760260"/>
    <lineage>
        <taxon>Bacteria</taxon>
        <taxon>Pseudomonadati</taxon>
        <taxon>Lentisphaerota</taxon>
        <taxon>Oligosphaeria</taxon>
        <taxon>Oligosphaerales</taxon>
        <taxon>Oligosphaeraceae</taxon>
        <taxon>Oligosphaera</taxon>
    </lineage>
</organism>
<dbReference type="Pfam" id="PF02901">
    <property type="entry name" value="PFL-like"/>
    <property type="match status" value="1"/>
</dbReference>
<dbReference type="Pfam" id="PF01228">
    <property type="entry name" value="Gly_radical"/>
    <property type="match status" value="1"/>
</dbReference>
<dbReference type="PANTHER" id="PTHR43641:SF2">
    <property type="entry name" value="DEHYDRATASE YBIW-RELATED"/>
    <property type="match status" value="1"/>
</dbReference>
<dbReference type="RefSeq" id="WP_307263974.1">
    <property type="nucleotide sequence ID" value="NZ_JAUSVL010000001.1"/>
</dbReference>
<name>A0AAE3VJM0_9BACT</name>